<dbReference type="EMBL" id="CP045121">
    <property type="protein sequence ID" value="QIN77317.1"/>
    <property type="molecule type" value="Genomic_DNA"/>
</dbReference>
<feature type="transmembrane region" description="Helical" evidence="2">
    <location>
        <begin position="81"/>
        <end position="106"/>
    </location>
</feature>
<evidence type="ECO:0000313" key="3">
    <source>
        <dbReference type="EMBL" id="QIN77317.1"/>
    </source>
</evidence>
<organism evidence="3 4">
    <name type="scientific">Rubrobacter marinus</name>
    <dbReference type="NCBI Taxonomy" id="2653852"/>
    <lineage>
        <taxon>Bacteria</taxon>
        <taxon>Bacillati</taxon>
        <taxon>Actinomycetota</taxon>
        <taxon>Rubrobacteria</taxon>
        <taxon>Rubrobacterales</taxon>
        <taxon>Rubrobacteraceae</taxon>
        <taxon>Rubrobacter</taxon>
    </lineage>
</organism>
<sequence>MDGEDRRERSIGMTVMTEASRAGEETGGRGNGLLRWTVALLVLEPLLMYAAFFVLSSSINWPSSLDEPASVNLPLVAEQRGAMVLGYGAYLEYSLLILPLSVLLYFALGRRGASSPLLAVAAAVGAISALARALGIVRWLFLMPVLAEVYLDPATSGATREAVEVAYTSFNEYAGGVGELLGVALTGAAWVGLTSVAMLRSGRFPRWLGWLGLLAAALLLPGLVSVAGLEVGSLFAVVGGNVLLIWMLALAVVLGLRLRRIRRGA</sequence>
<feature type="region of interest" description="Disordered" evidence="1">
    <location>
        <begin position="1"/>
        <end position="27"/>
    </location>
</feature>
<reference evidence="3 4" key="1">
    <citation type="submission" date="2019-10" db="EMBL/GenBank/DDBJ databases">
        <title>Rubrobacter sp nov SCSIO 52915 isolated from a deep-sea sediment in the South China Sea.</title>
        <authorList>
            <person name="Chen R.W."/>
        </authorList>
    </citation>
    <scope>NUCLEOTIDE SEQUENCE [LARGE SCALE GENOMIC DNA]</scope>
    <source>
        <strain evidence="3 4">SCSIO 52915</strain>
    </source>
</reference>
<evidence type="ECO:0000313" key="4">
    <source>
        <dbReference type="Proteomes" id="UP000502706"/>
    </source>
</evidence>
<feature type="compositionally biased region" description="Basic and acidic residues" evidence="1">
    <location>
        <begin position="1"/>
        <end position="10"/>
    </location>
</feature>
<feature type="transmembrane region" description="Helical" evidence="2">
    <location>
        <begin position="207"/>
        <end position="228"/>
    </location>
</feature>
<dbReference type="AlphaFoldDB" id="A0A6G8PSZ3"/>
<protein>
    <submittedName>
        <fullName evidence="3">DUF4386 family protein</fullName>
    </submittedName>
</protein>
<evidence type="ECO:0000256" key="2">
    <source>
        <dbReference type="SAM" id="Phobius"/>
    </source>
</evidence>
<keyword evidence="2" id="KW-0812">Transmembrane</keyword>
<feature type="transmembrane region" description="Helical" evidence="2">
    <location>
        <begin position="118"/>
        <end position="141"/>
    </location>
</feature>
<feature type="transmembrane region" description="Helical" evidence="2">
    <location>
        <begin position="234"/>
        <end position="256"/>
    </location>
</feature>
<dbReference type="RefSeq" id="WP_166394992.1">
    <property type="nucleotide sequence ID" value="NZ_CP045121.1"/>
</dbReference>
<keyword evidence="4" id="KW-1185">Reference proteome</keyword>
<dbReference type="InterPro" id="IPR025495">
    <property type="entry name" value="DUF4386"/>
</dbReference>
<dbReference type="KEGG" id="rmar:GBA65_00965"/>
<keyword evidence="2" id="KW-0472">Membrane</keyword>
<dbReference type="Proteomes" id="UP000502706">
    <property type="component" value="Chromosome"/>
</dbReference>
<accession>A0A6G8PSZ3</accession>
<evidence type="ECO:0000256" key="1">
    <source>
        <dbReference type="SAM" id="MobiDB-lite"/>
    </source>
</evidence>
<keyword evidence="2" id="KW-1133">Transmembrane helix</keyword>
<gene>
    <name evidence="3" type="ORF">GBA65_00965</name>
</gene>
<proteinExistence type="predicted"/>
<feature type="transmembrane region" description="Helical" evidence="2">
    <location>
        <begin position="180"/>
        <end position="200"/>
    </location>
</feature>
<name>A0A6G8PSZ3_9ACTN</name>
<dbReference type="Pfam" id="PF14329">
    <property type="entry name" value="DUF4386"/>
    <property type="match status" value="1"/>
</dbReference>
<feature type="transmembrane region" description="Helical" evidence="2">
    <location>
        <begin position="38"/>
        <end position="61"/>
    </location>
</feature>